<proteinExistence type="predicted"/>
<evidence type="ECO:0000313" key="1">
    <source>
        <dbReference type="EMBL" id="CRK86331.1"/>
    </source>
</evidence>
<dbReference type="AlphaFoldDB" id="A0A1J1HER4"/>
<organism evidence="1 2">
    <name type="scientific">Clunio marinus</name>
    <dbReference type="NCBI Taxonomy" id="568069"/>
    <lineage>
        <taxon>Eukaryota</taxon>
        <taxon>Metazoa</taxon>
        <taxon>Ecdysozoa</taxon>
        <taxon>Arthropoda</taxon>
        <taxon>Hexapoda</taxon>
        <taxon>Insecta</taxon>
        <taxon>Pterygota</taxon>
        <taxon>Neoptera</taxon>
        <taxon>Endopterygota</taxon>
        <taxon>Diptera</taxon>
        <taxon>Nematocera</taxon>
        <taxon>Chironomoidea</taxon>
        <taxon>Chironomidae</taxon>
        <taxon>Clunio</taxon>
    </lineage>
</organism>
<dbReference type="Proteomes" id="UP000183832">
    <property type="component" value="Unassembled WGS sequence"/>
</dbReference>
<gene>
    <name evidence="1" type="ORF">CLUMA_CG000270</name>
</gene>
<keyword evidence="2" id="KW-1185">Reference proteome</keyword>
<reference evidence="1 2" key="1">
    <citation type="submission" date="2015-04" db="EMBL/GenBank/DDBJ databases">
        <authorList>
            <person name="Syromyatnikov M.Y."/>
            <person name="Popov V.N."/>
        </authorList>
    </citation>
    <scope>NUCLEOTIDE SEQUENCE [LARGE SCALE GENOMIC DNA]</scope>
</reference>
<accession>A0A1J1HER4</accession>
<evidence type="ECO:0000313" key="2">
    <source>
        <dbReference type="Proteomes" id="UP000183832"/>
    </source>
</evidence>
<name>A0A1J1HER4_9DIPT</name>
<protein>
    <submittedName>
        <fullName evidence="1">CLUMA_CG000270, isoform A</fullName>
    </submittedName>
</protein>
<dbReference type="EMBL" id="CVRI01000001">
    <property type="protein sequence ID" value="CRK86331.1"/>
    <property type="molecule type" value="Genomic_DNA"/>
</dbReference>
<sequence>MIIIKNYRNEQHQALAKTIIIINGCRYEINELPKNNQQLNDNYKFDTAKNSDLRDQNLNNEMLPIVSKLKITGELSSRLNEGMKTFSIDINRQKHPMKRDEKRRNKNKKNDFQKSNYIQICFYEYSFIMEPWLLIPIHKNISSMHER</sequence>